<dbReference type="Pfam" id="PF12646">
    <property type="entry name" value="DUF3783"/>
    <property type="match status" value="1"/>
</dbReference>
<feature type="chain" id="PRO_5014161046" evidence="1">
    <location>
        <begin position="18"/>
        <end position="219"/>
    </location>
</feature>
<keyword evidence="3" id="KW-1185">Reference proteome</keyword>
<evidence type="ECO:0000313" key="3">
    <source>
        <dbReference type="Proteomes" id="UP000236161"/>
    </source>
</evidence>
<name>A0A2H9ZXM8_9ASPA</name>
<dbReference type="InterPro" id="IPR016621">
    <property type="entry name" value="UCP014543"/>
</dbReference>
<dbReference type="PANTHER" id="PTHR35732:SF1">
    <property type="entry name" value="OS10G0545100 PROTEIN"/>
    <property type="match status" value="1"/>
</dbReference>
<reference evidence="2 3" key="1">
    <citation type="journal article" date="2017" name="Nature">
        <title>The Apostasia genome and the evolution of orchids.</title>
        <authorList>
            <person name="Zhang G.Q."/>
            <person name="Liu K.W."/>
            <person name="Li Z."/>
            <person name="Lohaus R."/>
            <person name="Hsiao Y.Y."/>
            <person name="Niu S.C."/>
            <person name="Wang J.Y."/>
            <person name="Lin Y.C."/>
            <person name="Xu Q."/>
            <person name="Chen L.J."/>
            <person name="Yoshida K."/>
            <person name="Fujiwara S."/>
            <person name="Wang Z.W."/>
            <person name="Zhang Y.Q."/>
            <person name="Mitsuda N."/>
            <person name="Wang M."/>
            <person name="Liu G.H."/>
            <person name="Pecoraro L."/>
            <person name="Huang H.X."/>
            <person name="Xiao X.J."/>
            <person name="Lin M."/>
            <person name="Wu X.Y."/>
            <person name="Wu W.L."/>
            <person name="Chen Y.Y."/>
            <person name="Chang S.B."/>
            <person name="Sakamoto S."/>
            <person name="Ohme-Takagi M."/>
            <person name="Yagi M."/>
            <person name="Zeng S.J."/>
            <person name="Shen C.Y."/>
            <person name="Yeh C.M."/>
            <person name="Luo Y.B."/>
            <person name="Tsai W.C."/>
            <person name="Van de Peer Y."/>
            <person name="Liu Z.J."/>
        </authorList>
    </citation>
    <scope>NUCLEOTIDE SEQUENCE [LARGE SCALE GENOMIC DNA]</scope>
    <source>
        <strain evidence="3">cv. Shenzhen</strain>
        <tissue evidence="2">Stem</tissue>
    </source>
</reference>
<dbReference type="Proteomes" id="UP000236161">
    <property type="component" value="Unassembled WGS sequence"/>
</dbReference>
<dbReference type="PANTHER" id="PTHR35732">
    <property type="entry name" value="OS10G0545100 PROTEIN"/>
    <property type="match status" value="1"/>
</dbReference>
<organism evidence="2 3">
    <name type="scientific">Apostasia shenzhenica</name>
    <dbReference type="NCBI Taxonomy" id="1088818"/>
    <lineage>
        <taxon>Eukaryota</taxon>
        <taxon>Viridiplantae</taxon>
        <taxon>Streptophyta</taxon>
        <taxon>Embryophyta</taxon>
        <taxon>Tracheophyta</taxon>
        <taxon>Spermatophyta</taxon>
        <taxon>Magnoliopsida</taxon>
        <taxon>Liliopsida</taxon>
        <taxon>Asparagales</taxon>
        <taxon>Orchidaceae</taxon>
        <taxon>Apostasioideae</taxon>
        <taxon>Apostasia</taxon>
    </lineage>
</organism>
<dbReference type="AlphaFoldDB" id="A0A2H9ZXM8"/>
<gene>
    <name evidence="2" type="ORF">AXF42_Ash015824</name>
</gene>
<feature type="signal peptide" evidence="1">
    <location>
        <begin position="1"/>
        <end position="17"/>
    </location>
</feature>
<dbReference type="STRING" id="1088818.A0A2H9ZXM8"/>
<proteinExistence type="predicted"/>
<dbReference type="OrthoDB" id="2018221at2759"/>
<keyword evidence="1" id="KW-0732">Signal</keyword>
<dbReference type="EMBL" id="KZ452995">
    <property type="protein sequence ID" value="PKA48061.1"/>
    <property type="molecule type" value="Genomic_DNA"/>
</dbReference>
<evidence type="ECO:0000256" key="1">
    <source>
        <dbReference type="SAM" id="SignalP"/>
    </source>
</evidence>
<protein>
    <submittedName>
        <fullName evidence="2">Uncharacterized protein</fullName>
    </submittedName>
</protein>
<accession>A0A2H9ZXM8</accession>
<sequence length="219" mass="24419">MATVNLLLLLHPQCCRFGLQSTSCLSFREPYPLAYAAAFSSSASSKLRYSPFLLRSRRPLLEGKTRSSPEGVSRELVEDPKFVPLNADDPVYGPPALLLMGFDLDETHKLRTFLKELDGDFLKIIHCTAEMMIQSVWDAVHTEQPNLEDVKIEKSLPRICLLSGLTGEEMMMFVDSFQDTGLKPAVFAALVPNSAHKLLKDVAEEIMGDHEMMSANQNS</sequence>
<evidence type="ECO:0000313" key="2">
    <source>
        <dbReference type="EMBL" id="PKA48061.1"/>
    </source>
</evidence>